<protein>
    <recommendedName>
        <fullName evidence="3">Replication factor A C-terminal domain-containing protein</fullName>
    </recommendedName>
</protein>
<dbReference type="AlphaFoldDB" id="A0A8S1NCQ1"/>
<reference evidence="1" key="1">
    <citation type="submission" date="2021-01" db="EMBL/GenBank/DDBJ databases">
        <authorList>
            <consortium name="Genoscope - CEA"/>
            <person name="William W."/>
        </authorList>
    </citation>
    <scope>NUCLEOTIDE SEQUENCE</scope>
</reference>
<organism evidence="1 2">
    <name type="scientific">Paramecium primaurelia</name>
    <dbReference type="NCBI Taxonomy" id="5886"/>
    <lineage>
        <taxon>Eukaryota</taxon>
        <taxon>Sar</taxon>
        <taxon>Alveolata</taxon>
        <taxon>Ciliophora</taxon>
        <taxon>Intramacronucleata</taxon>
        <taxon>Oligohymenophorea</taxon>
        <taxon>Peniculida</taxon>
        <taxon>Parameciidae</taxon>
        <taxon>Paramecium</taxon>
    </lineage>
</organism>
<accession>A0A8S1NCQ1</accession>
<comment type="caution">
    <text evidence="1">The sequence shown here is derived from an EMBL/GenBank/DDBJ whole genome shotgun (WGS) entry which is preliminary data.</text>
</comment>
<evidence type="ECO:0000313" key="2">
    <source>
        <dbReference type="Proteomes" id="UP000688137"/>
    </source>
</evidence>
<evidence type="ECO:0000313" key="1">
    <source>
        <dbReference type="EMBL" id="CAD8087771.1"/>
    </source>
</evidence>
<gene>
    <name evidence="1" type="ORF">PPRIM_AZ9-3.1.T0790128</name>
</gene>
<dbReference type="OMA" id="IFEHNCK"/>
<keyword evidence="2" id="KW-1185">Reference proteome</keyword>
<evidence type="ECO:0008006" key="3">
    <source>
        <dbReference type="Google" id="ProtNLM"/>
    </source>
</evidence>
<dbReference type="EMBL" id="CAJJDM010000082">
    <property type="protein sequence ID" value="CAD8087771.1"/>
    <property type="molecule type" value="Genomic_DNA"/>
</dbReference>
<dbReference type="Proteomes" id="UP000688137">
    <property type="component" value="Unassembled WGS sequence"/>
</dbReference>
<proteinExistence type="predicted"/>
<name>A0A8S1NCQ1_PARPR</name>
<sequence length="201" mass="23958">MGNIIQNEQFKERLQELLQNKKFKRTLKIIYKENQKQLLSVQSCQIIDQPTLQQYLDLKKGIPFVQEHQCKILLDIEEKKRYCYFCTLCPKKVKRDRGNSFCPRCNQQTQSKLDYCLVVKIVDAISEDTQNTHKAIMFKEIAKDYLEIEAIDFSNKSHDSQNKYFKIINDQKSHIVHLLKLEYKLQNENFIINKILPIIKE</sequence>